<protein>
    <submittedName>
        <fullName evidence="2">Uncharacterized protein</fullName>
    </submittedName>
</protein>
<feature type="region of interest" description="Disordered" evidence="1">
    <location>
        <begin position="114"/>
        <end position="147"/>
    </location>
</feature>
<proteinExistence type="predicted"/>
<gene>
    <name evidence="2" type="ORF">ACHAWO_001920</name>
</gene>
<feature type="region of interest" description="Disordered" evidence="1">
    <location>
        <begin position="51"/>
        <end position="78"/>
    </location>
</feature>
<feature type="compositionally biased region" description="Low complexity" evidence="1">
    <location>
        <begin position="114"/>
        <end position="136"/>
    </location>
</feature>
<accession>A0ABD3NPI7</accession>
<sequence length="223" mass="25000">MIQPQPKYIDESYNSEAQPLEYECLKLDSANEIPTTSPVDINHHMEIDHDSEMLPPLDVDPFNDEQHDTSATESQSNDHTIFAFSRMNYMNPVQAWSTAGKVIEGDSLPAIVRSNSGSLSSSDTDDTMSSSSGASDGSDDDNGKASKGVTFNETVRVMPIPPLSAYSAEQRFRMYANRFELRENKIRNKKEFQFDGYDWRNATEECHMAICPLSGEQLHPAHL</sequence>
<keyword evidence="3" id="KW-1185">Reference proteome</keyword>
<dbReference type="Proteomes" id="UP001530400">
    <property type="component" value="Unassembled WGS sequence"/>
</dbReference>
<dbReference type="AlphaFoldDB" id="A0ABD3NPI7"/>
<reference evidence="2 3" key="1">
    <citation type="submission" date="2024-10" db="EMBL/GenBank/DDBJ databases">
        <title>Updated reference genomes for cyclostephanoid diatoms.</title>
        <authorList>
            <person name="Roberts W.R."/>
            <person name="Alverson A.J."/>
        </authorList>
    </citation>
    <scope>NUCLEOTIDE SEQUENCE [LARGE SCALE GENOMIC DNA]</scope>
    <source>
        <strain evidence="2 3">AJA010-31</strain>
    </source>
</reference>
<dbReference type="EMBL" id="JALLPJ020001067">
    <property type="protein sequence ID" value="KAL3777056.1"/>
    <property type="molecule type" value="Genomic_DNA"/>
</dbReference>
<evidence type="ECO:0000256" key="1">
    <source>
        <dbReference type="SAM" id="MobiDB-lite"/>
    </source>
</evidence>
<organism evidence="2 3">
    <name type="scientific">Cyclotella atomus</name>
    <dbReference type="NCBI Taxonomy" id="382360"/>
    <lineage>
        <taxon>Eukaryota</taxon>
        <taxon>Sar</taxon>
        <taxon>Stramenopiles</taxon>
        <taxon>Ochrophyta</taxon>
        <taxon>Bacillariophyta</taxon>
        <taxon>Coscinodiscophyceae</taxon>
        <taxon>Thalassiosirophycidae</taxon>
        <taxon>Stephanodiscales</taxon>
        <taxon>Stephanodiscaceae</taxon>
        <taxon>Cyclotella</taxon>
    </lineage>
</organism>
<comment type="caution">
    <text evidence="2">The sequence shown here is derived from an EMBL/GenBank/DDBJ whole genome shotgun (WGS) entry which is preliminary data.</text>
</comment>
<evidence type="ECO:0000313" key="3">
    <source>
        <dbReference type="Proteomes" id="UP001530400"/>
    </source>
</evidence>
<name>A0ABD3NPI7_9STRA</name>
<evidence type="ECO:0000313" key="2">
    <source>
        <dbReference type="EMBL" id="KAL3777056.1"/>
    </source>
</evidence>